<dbReference type="EMBL" id="CP123584">
    <property type="protein sequence ID" value="WZK88080.1"/>
    <property type="molecule type" value="Genomic_DNA"/>
</dbReference>
<dbReference type="PANTHER" id="PTHR47990">
    <property type="entry name" value="2-OXOGLUTARATE (2OG) AND FE(II)-DEPENDENT OXYGENASE SUPERFAMILY PROTEIN-RELATED"/>
    <property type="match status" value="1"/>
</dbReference>
<reference evidence="14 15" key="1">
    <citation type="submission" date="2023-04" db="EMBL/GenBank/DDBJ databases">
        <title>Complete genome sequence of Alisedimentitalea scapharcae.</title>
        <authorList>
            <person name="Rong J.-C."/>
            <person name="Yi M.-L."/>
            <person name="Zhao Q."/>
        </authorList>
    </citation>
    <scope>NUCLEOTIDE SEQUENCE [LARGE SCALE GENOMIC DNA]</scope>
    <source>
        <strain evidence="14 15">KCTC 42119</strain>
    </source>
</reference>
<dbReference type="EC" id="1.13.12.19" evidence="4"/>
<dbReference type="PRINTS" id="PR00682">
    <property type="entry name" value="IPNSYNTHASE"/>
</dbReference>
<dbReference type="SUPFAM" id="SSF51197">
    <property type="entry name" value="Clavaminate synthase-like"/>
    <property type="match status" value="1"/>
</dbReference>
<evidence type="ECO:0000256" key="2">
    <source>
        <dbReference type="ARBA" id="ARBA00004767"/>
    </source>
</evidence>
<keyword evidence="15" id="KW-1185">Reference proteome</keyword>
<evidence type="ECO:0000256" key="9">
    <source>
        <dbReference type="ARBA" id="ARBA00047725"/>
    </source>
</evidence>
<gene>
    <name evidence="14" type="ORF">QEZ52_15925</name>
</gene>
<comment type="similarity">
    <text evidence="11">Belongs to the iron/ascorbate-dependent oxidoreductase family.</text>
</comment>
<keyword evidence="11" id="KW-0408">Iron</keyword>
<dbReference type="RefSeq" id="WP_406645444.1">
    <property type="nucleotide sequence ID" value="NZ_CP123584.1"/>
</dbReference>
<dbReference type="Gene3D" id="2.60.120.330">
    <property type="entry name" value="B-lactam Antibiotic, Isopenicillin N Synthase, Chain"/>
    <property type="match status" value="1"/>
</dbReference>
<protein>
    <recommendedName>
        <fullName evidence="5">2-oxoglutarate-dependent ethylene/succinate-forming enzyme</fullName>
        <ecNumber evidence="4">1.13.12.19</ecNumber>
        <ecNumber evidence="3">1.14.20.7</ecNumber>
    </recommendedName>
    <alternativeName>
        <fullName evidence="7">2-oxoglutarate dioxygenase (ethylene-forming)</fullName>
    </alternativeName>
    <alternativeName>
        <fullName evidence="8">2-oxoglutarate/L-arginine monooxygenase/decarboxylase (succinate-forming)</fullName>
    </alternativeName>
</protein>
<evidence type="ECO:0000256" key="7">
    <source>
        <dbReference type="ARBA" id="ARBA00031011"/>
    </source>
</evidence>
<evidence type="ECO:0000256" key="5">
    <source>
        <dbReference type="ARBA" id="ARBA00019045"/>
    </source>
</evidence>
<comment type="catalytic activity">
    <reaction evidence="10">
        <text>L-arginine + 2-oxoglutarate + O2 = guanidine + L-glutamate 5-semialdehyde + succinate + CO2</text>
        <dbReference type="Rhea" id="RHEA:31535"/>
        <dbReference type="ChEBI" id="CHEBI:15379"/>
        <dbReference type="ChEBI" id="CHEBI:16526"/>
        <dbReference type="ChEBI" id="CHEBI:16810"/>
        <dbReference type="ChEBI" id="CHEBI:30031"/>
        <dbReference type="ChEBI" id="CHEBI:30087"/>
        <dbReference type="ChEBI" id="CHEBI:32682"/>
        <dbReference type="ChEBI" id="CHEBI:58066"/>
        <dbReference type="EC" id="1.14.20.7"/>
    </reaction>
</comment>
<dbReference type="Pfam" id="PF14226">
    <property type="entry name" value="DIOX_N"/>
    <property type="match status" value="1"/>
</dbReference>
<evidence type="ECO:0000256" key="11">
    <source>
        <dbReference type="RuleBase" id="RU003682"/>
    </source>
</evidence>
<dbReference type="InterPro" id="IPR027443">
    <property type="entry name" value="IPNS-like_sf"/>
</dbReference>
<evidence type="ECO:0000256" key="8">
    <source>
        <dbReference type="ARBA" id="ARBA00031282"/>
    </source>
</evidence>
<evidence type="ECO:0000256" key="12">
    <source>
        <dbReference type="SAM" id="MobiDB-lite"/>
    </source>
</evidence>
<dbReference type="InterPro" id="IPR005123">
    <property type="entry name" value="Oxoglu/Fe-dep_dioxygenase_dom"/>
</dbReference>
<evidence type="ECO:0000256" key="10">
    <source>
        <dbReference type="ARBA" id="ARBA00049359"/>
    </source>
</evidence>
<evidence type="ECO:0000313" key="14">
    <source>
        <dbReference type="EMBL" id="WZK88080.1"/>
    </source>
</evidence>
<evidence type="ECO:0000256" key="4">
    <source>
        <dbReference type="ARBA" id="ARBA00012531"/>
    </source>
</evidence>
<keyword evidence="11" id="KW-0560">Oxidoreductase</keyword>
<evidence type="ECO:0000313" key="15">
    <source>
        <dbReference type="Proteomes" id="UP001623232"/>
    </source>
</evidence>
<dbReference type="Pfam" id="PF03171">
    <property type="entry name" value="2OG-FeII_Oxy"/>
    <property type="match status" value="1"/>
</dbReference>
<name>A0ABZ2XTD7_9RHOB</name>
<accession>A0ABZ2XTD7</accession>
<comment type="cofactor">
    <cofactor evidence="1">
        <name>Fe(2+)</name>
        <dbReference type="ChEBI" id="CHEBI:29033"/>
    </cofactor>
</comment>
<evidence type="ECO:0000259" key="13">
    <source>
        <dbReference type="PROSITE" id="PS51471"/>
    </source>
</evidence>
<evidence type="ECO:0000256" key="3">
    <source>
        <dbReference type="ARBA" id="ARBA00012293"/>
    </source>
</evidence>
<proteinExistence type="inferred from homology"/>
<dbReference type="InterPro" id="IPR050231">
    <property type="entry name" value="Iron_ascorbate_oxido_reductase"/>
</dbReference>
<dbReference type="PROSITE" id="PS51471">
    <property type="entry name" value="FE2OG_OXY"/>
    <property type="match status" value="1"/>
</dbReference>
<dbReference type="InterPro" id="IPR044861">
    <property type="entry name" value="IPNS-like_FE2OG_OXY"/>
</dbReference>
<feature type="domain" description="Fe2OG dioxygenase" evidence="13">
    <location>
        <begin position="172"/>
        <end position="273"/>
    </location>
</feature>
<dbReference type="Proteomes" id="UP001623232">
    <property type="component" value="Chromosome"/>
</dbReference>
<evidence type="ECO:0000256" key="6">
    <source>
        <dbReference type="ARBA" id="ARBA00022666"/>
    </source>
</evidence>
<keyword evidence="11" id="KW-0479">Metal-binding</keyword>
<keyword evidence="6" id="KW-0266">Ethylene biosynthesis</keyword>
<evidence type="ECO:0000256" key="1">
    <source>
        <dbReference type="ARBA" id="ARBA00001954"/>
    </source>
</evidence>
<dbReference type="InterPro" id="IPR026992">
    <property type="entry name" value="DIOX_N"/>
</dbReference>
<feature type="region of interest" description="Disordered" evidence="12">
    <location>
        <begin position="1"/>
        <end position="20"/>
    </location>
</feature>
<sequence>MTQTIPTIDISPLRSPTSPDRARVVSDILTACTDIGFLSITGTGIAPDTVDKVRECCRTIFAIDEKSKWDQAITRDNYRGYIPMGFFTPNDGSGTADKYEGYKLHFETASDDPIVADCPLYGPNLWPREVPQARDIILGYWRQLDAVADLLIGALEDGLQLPPGTLVDGFTKPMTNMTLLHYPPQAPDEAGFGIHPHKDTDALTIIAPDPVGGLEVQTRDGGWITPDTPPGGFVVNIGDMLELWSGGRLVSTPHRVVNTSGKERYSFPYFAVPRHDVVVAPLCAPRDGFERPAVHCGHWSAEIWRTNWPDEEASADTPELGTLHS</sequence>
<comment type="pathway">
    <text evidence="2">Alkene biosynthesis; ethylene biosynthesis via 2-oxoglutarate.</text>
</comment>
<dbReference type="EC" id="1.14.20.7" evidence="3"/>
<organism evidence="14 15">
    <name type="scientific">Aliisedimentitalea scapharcae</name>
    <dbReference type="NCBI Taxonomy" id="1524259"/>
    <lineage>
        <taxon>Bacteria</taxon>
        <taxon>Pseudomonadati</taxon>
        <taxon>Pseudomonadota</taxon>
        <taxon>Alphaproteobacteria</taxon>
        <taxon>Rhodobacterales</taxon>
        <taxon>Roseobacteraceae</taxon>
        <taxon>Aliisedimentitalea</taxon>
    </lineage>
</organism>
<comment type="catalytic activity">
    <reaction evidence="9">
        <text>2-oxoglutarate + O2 + 2 H(+) = ethene + 3 CO2 + H2O</text>
        <dbReference type="Rhea" id="RHEA:31523"/>
        <dbReference type="ChEBI" id="CHEBI:15377"/>
        <dbReference type="ChEBI" id="CHEBI:15378"/>
        <dbReference type="ChEBI" id="CHEBI:15379"/>
        <dbReference type="ChEBI" id="CHEBI:16526"/>
        <dbReference type="ChEBI" id="CHEBI:16810"/>
        <dbReference type="ChEBI" id="CHEBI:18153"/>
        <dbReference type="EC" id="1.13.12.19"/>
    </reaction>
</comment>